<reference evidence="2 3" key="1">
    <citation type="submission" date="2024-09" db="EMBL/GenBank/DDBJ databases">
        <authorList>
            <person name="Sun Q."/>
            <person name="Mori K."/>
        </authorList>
    </citation>
    <scope>NUCLEOTIDE SEQUENCE [LARGE SCALE GENOMIC DNA]</scope>
    <source>
        <strain evidence="2 3">NCAIM B.02621</strain>
    </source>
</reference>
<evidence type="ECO:0000313" key="2">
    <source>
        <dbReference type="EMBL" id="MFC0632432.1"/>
    </source>
</evidence>
<dbReference type="InterPro" id="IPR001173">
    <property type="entry name" value="Glyco_trans_2-like"/>
</dbReference>
<gene>
    <name evidence="2" type="ORF">ACFFGE_00860</name>
</gene>
<dbReference type="CDD" id="cd04186">
    <property type="entry name" value="GT_2_like_c"/>
    <property type="match status" value="1"/>
</dbReference>
<dbReference type="Pfam" id="PF00535">
    <property type="entry name" value="Glycos_transf_2"/>
    <property type="match status" value="2"/>
</dbReference>
<dbReference type="PANTHER" id="PTHR43179:SF7">
    <property type="entry name" value="RHAMNOSYLTRANSFERASE WBBL"/>
    <property type="match status" value="1"/>
</dbReference>
<organism evidence="2 3">
    <name type="scientific">Brevundimonas balnearis</name>
    <dbReference type="NCBI Taxonomy" id="1572858"/>
    <lineage>
        <taxon>Bacteria</taxon>
        <taxon>Pseudomonadati</taxon>
        <taxon>Pseudomonadota</taxon>
        <taxon>Alphaproteobacteria</taxon>
        <taxon>Caulobacterales</taxon>
        <taxon>Caulobacteraceae</taxon>
        <taxon>Brevundimonas</taxon>
    </lineage>
</organism>
<evidence type="ECO:0000259" key="1">
    <source>
        <dbReference type="Pfam" id="PF00535"/>
    </source>
</evidence>
<dbReference type="SUPFAM" id="SSF53448">
    <property type="entry name" value="Nucleotide-diphospho-sugar transferases"/>
    <property type="match status" value="2"/>
</dbReference>
<dbReference type="PANTHER" id="PTHR43179">
    <property type="entry name" value="RHAMNOSYLTRANSFERASE WBBL"/>
    <property type="match status" value="1"/>
</dbReference>
<comment type="caution">
    <text evidence="2">The sequence shown here is derived from an EMBL/GenBank/DDBJ whole genome shotgun (WGS) entry which is preliminary data.</text>
</comment>
<dbReference type="Gene3D" id="3.90.550.10">
    <property type="entry name" value="Spore Coat Polysaccharide Biosynthesis Protein SpsA, Chain A"/>
    <property type="match status" value="2"/>
</dbReference>
<accession>A0ABV6QYI0</accession>
<feature type="domain" description="Glycosyltransferase 2-like" evidence="1">
    <location>
        <begin position="461"/>
        <end position="643"/>
    </location>
</feature>
<keyword evidence="3" id="KW-1185">Reference proteome</keyword>
<protein>
    <submittedName>
        <fullName evidence="2">Glycosyltransferase family 2 protein</fullName>
    </submittedName>
</protein>
<name>A0ABV6QYI0_9CAUL</name>
<dbReference type="Proteomes" id="UP001589906">
    <property type="component" value="Unassembled WGS sequence"/>
</dbReference>
<feature type="domain" description="Glycosyltransferase 2-like" evidence="1">
    <location>
        <begin position="208"/>
        <end position="320"/>
    </location>
</feature>
<dbReference type="RefSeq" id="WP_376833373.1">
    <property type="nucleotide sequence ID" value="NZ_JBHLSW010000002.1"/>
</dbReference>
<sequence length="754" mass="82157">MRIQMGHALKEAGRFEAAERAYEEAAWAFRDGAEFALEMARLDLVRGRPAVAAGRLAHAIRESGDAACAAQLFSPPLVERAAEAIRDAFPPETGPAGRIEAVSFGRVHGWVDANACEITLIEANGRAMTVAADRPRPDLEALGFSALGFEIDLDDVFGEAASTVDIRTRLGRLIGSPVAAAPPADVSAWLSRAKPSAGARTREDPMVSILVPVHDPEPQWLETLVASVLAQSYGDWELLLVDDRSGSREVVESLARSERLDLRIRSLRNTQEPGNAGALNTGVAAARGEWIAFLDHDDALEPEALEVALSGAQGRVDLVYTDELLTRDDIRSVRAIAARGGFSYEHYLCHPYFVHLVMARAELVRAVGGLDARAPASADVDLNLRLLERARDVAHVGFPAYRWRTHRGSLGHASQALVSDATRQALDRHLARRGEGGVARRGEAFNTFRIDWPDPGGRVLVIIPTRDRADLLRTCVDSLRRTCPEDAIDLVIINHMSREPETIELLDSLRPNARVVDWMGPFNYAAMNNLAVKSCQDPAPYLLFLNNDVEALEPGWLERLRSLVARDGVAAVGAMLTYPDGRVQHAGVAVGLGDLAEHMFKFESFKLNGERNPGPGCALLATRDVSAVTGACMMVRRDAFEAVGGFDETFAVGFNDTDLCLRLRRAGHRVLTDPHAVLMHHESLTRRSGGDMVHRADTERFRRVWGREIEAGDPFLSPLRSRNPADDGWPGLLAPPRVTVLAAPGPGPATGHVR</sequence>
<evidence type="ECO:0000313" key="3">
    <source>
        <dbReference type="Proteomes" id="UP001589906"/>
    </source>
</evidence>
<dbReference type="InterPro" id="IPR029044">
    <property type="entry name" value="Nucleotide-diphossugar_trans"/>
</dbReference>
<dbReference type="EMBL" id="JBHLSW010000002">
    <property type="protein sequence ID" value="MFC0632432.1"/>
    <property type="molecule type" value="Genomic_DNA"/>
</dbReference>
<proteinExistence type="predicted"/>